<dbReference type="InterPro" id="IPR005247">
    <property type="entry name" value="YbhB_YbcL/LppC-like"/>
</dbReference>
<dbReference type="InterPro" id="IPR008914">
    <property type="entry name" value="PEBP"/>
</dbReference>
<sequence>MQKKKQPDKEFAIPSVEVTNPELKITSSAFNNNEYIPLKYTCDGDNISPSLEIEVIPEATKSLALIVDDPDAPIGTWVHWVVWNIPVTHHIKENDIKGIEGINDFQKNHYNGPCPPSGTHRYFFKIYALDALLRLPATTKKIELEKAMSDHILGFGELIGLYKRR</sequence>
<name>A0A5J5IBL6_9BACT</name>
<protein>
    <submittedName>
        <fullName evidence="1">YbhB/YbcL family Raf kinase inhibitor-like protein</fullName>
    </submittedName>
</protein>
<reference evidence="1 2" key="1">
    <citation type="submission" date="2019-09" db="EMBL/GenBank/DDBJ databases">
        <title>Draft genome sequence of Ginsengibacter sp. BR5-29.</title>
        <authorList>
            <person name="Im W.-T."/>
        </authorList>
    </citation>
    <scope>NUCLEOTIDE SEQUENCE [LARGE SCALE GENOMIC DNA]</scope>
    <source>
        <strain evidence="1 2">BR5-29</strain>
    </source>
</reference>
<dbReference type="InterPro" id="IPR036610">
    <property type="entry name" value="PEBP-like_sf"/>
</dbReference>
<organism evidence="1 2">
    <name type="scientific">Ginsengibacter hankyongi</name>
    <dbReference type="NCBI Taxonomy" id="2607284"/>
    <lineage>
        <taxon>Bacteria</taxon>
        <taxon>Pseudomonadati</taxon>
        <taxon>Bacteroidota</taxon>
        <taxon>Chitinophagia</taxon>
        <taxon>Chitinophagales</taxon>
        <taxon>Chitinophagaceae</taxon>
        <taxon>Ginsengibacter</taxon>
    </lineage>
</organism>
<evidence type="ECO:0000313" key="2">
    <source>
        <dbReference type="Proteomes" id="UP000326903"/>
    </source>
</evidence>
<comment type="caution">
    <text evidence="1">The sequence shown here is derived from an EMBL/GenBank/DDBJ whole genome shotgun (WGS) entry which is preliminary data.</text>
</comment>
<dbReference type="AlphaFoldDB" id="A0A5J5IBL6"/>
<dbReference type="CDD" id="cd00865">
    <property type="entry name" value="PEBP_bact_arch"/>
    <property type="match status" value="1"/>
</dbReference>
<dbReference type="PANTHER" id="PTHR30289">
    <property type="entry name" value="UNCHARACTERIZED PROTEIN YBCL-RELATED"/>
    <property type="match status" value="1"/>
</dbReference>
<keyword evidence="2" id="KW-1185">Reference proteome</keyword>
<gene>
    <name evidence="1" type="ORF">FW778_20780</name>
</gene>
<dbReference type="Proteomes" id="UP000326903">
    <property type="component" value="Unassembled WGS sequence"/>
</dbReference>
<dbReference type="RefSeq" id="WP_150416818.1">
    <property type="nucleotide sequence ID" value="NZ_VYQF01000011.1"/>
</dbReference>
<dbReference type="Pfam" id="PF01161">
    <property type="entry name" value="PBP"/>
    <property type="match status" value="1"/>
</dbReference>
<dbReference type="NCBIfam" id="TIGR00481">
    <property type="entry name" value="YbhB/YbcL family Raf kinase inhibitor-like protein"/>
    <property type="match status" value="1"/>
</dbReference>
<dbReference type="SUPFAM" id="SSF49777">
    <property type="entry name" value="PEBP-like"/>
    <property type="match status" value="1"/>
</dbReference>
<dbReference type="Gene3D" id="3.90.280.10">
    <property type="entry name" value="PEBP-like"/>
    <property type="match status" value="1"/>
</dbReference>
<accession>A0A5J5IBL6</accession>
<evidence type="ECO:0000313" key="1">
    <source>
        <dbReference type="EMBL" id="KAA9035662.1"/>
    </source>
</evidence>
<proteinExistence type="predicted"/>
<dbReference type="EMBL" id="VYQF01000011">
    <property type="protein sequence ID" value="KAA9035662.1"/>
    <property type="molecule type" value="Genomic_DNA"/>
</dbReference>
<dbReference type="PANTHER" id="PTHR30289:SF1">
    <property type="entry name" value="PEBP (PHOSPHATIDYLETHANOLAMINE-BINDING PROTEIN) FAMILY PROTEIN"/>
    <property type="match status" value="1"/>
</dbReference>